<evidence type="ECO:0000313" key="1">
    <source>
        <dbReference type="EMBL" id="MPC47818.1"/>
    </source>
</evidence>
<reference evidence="1 2" key="1">
    <citation type="submission" date="2019-05" db="EMBL/GenBank/DDBJ databases">
        <title>Another draft genome of Portunus trituberculatus and its Hox gene families provides insights of decapod evolution.</title>
        <authorList>
            <person name="Jeong J.-H."/>
            <person name="Song I."/>
            <person name="Kim S."/>
            <person name="Choi T."/>
            <person name="Kim D."/>
            <person name="Ryu S."/>
            <person name="Kim W."/>
        </authorList>
    </citation>
    <scope>NUCLEOTIDE SEQUENCE [LARGE SCALE GENOMIC DNA]</scope>
    <source>
        <tissue evidence="1">Muscle</tissue>
    </source>
</reference>
<name>A0A5B7FS89_PORTR</name>
<comment type="caution">
    <text evidence="1">The sequence shown here is derived from an EMBL/GenBank/DDBJ whole genome shotgun (WGS) entry which is preliminary data.</text>
</comment>
<sequence length="72" mass="8273">MVRQRSGSSPRAKRHYLIYEITPTPTRAIHNTRNKACDGRPFKAKIFILMNYFTRSVCAEYVSERLCGAVGH</sequence>
<organism evidence="1 2">
    <name type="scientific">Portunus trituberculatus</name>
    <name type="common">Swimming crab</name>
    <name type="synonym">Neptunus trituberculatus</name>
    <dbReference type="NCBI Taxonomy" id="210409"/>
    <lineage>
        <taxon>Eukaryota</taxon>
        <taxon>Metazoa</taxon>
        <taxon>Ecdysozoa</taxon>
        <taxon>Arthropoda</taxon>
        <taxon>Crustacea</taxon>
        <taxon>Multicrustacea</taxon>
        <taxon>Malacostraca</taxon>
        <taxon>Eumalacostraca</taxon>
        <taxon>Eucarida</taxon>
        <taxon>Decapoda</taxon>
        <taxon>Pleocyemata</taxon>
        <taxon>Brachyura</taxon>
        <taxon>Eubrachyura</taxon>
        <taxon>Portunoidea</taxon>
        <taxon>Portunidae</taxon>
        <taxon>Portuninae</taxon>
        <taxon>Portunus</taxon>
    </lineage>
</organism>
<keyword evidence="2" id="KW-1185">Reference proteome</keyword>
<evidence type="ECO:0000313" key="2">
    <source>
        <dbReference type="Proteomes" id="UP000324222"/>
    </source>
</evidence>
<gene>
    <name evidence="1" type="ORF">E2C01_041575</name>
</gene>
<dbReference type="AlphaFoldDB" id="A0A5B7FS89"/>
<dbReference type="Proteomes" id="UP000324222">
    <property type="component" value="Unassembled WGS sequence"/>
</dbReference>
<accession>A0A5B7FS89</accession>
<proteinExistence type="predicted"/>
<dbReference type="EMBL" id="VSRR010007935">
    <property type="protein sequence ID" value="MPC47818.1"/>
    <property type="molecule type" value="Genomic_DNA"/>
</dbReference>
<protein>
    <submittedName>
        <fullName evidence="1">Uncharacterized protein</fullName>
    </submittedName>
</protein>